<name>A0A1X2IDD6_9FUNG</name>
<evidence type="ECO:0000256" key="5">
    <source>
        <dbReference type="SAM" id="MobiDB-lite"/>
    </source>
</evidence>
<evidence type="ECO:0000256" key="6">
    <source>
        <dbReference type="SAM" id="Phobius"/>
    </source>
</evidence>
<dbReference type="InterPro" id="IPR018820">
    <property type="entry name" value="BRE4-related_DUF2421"/>
</dbReference>
<organism evidence="9 10">
    <name type="scientific">Absidia repens</name>
    <dbReference type="NCBI Taxonomy" id="90262"/>
    <lineage>
        <taxon>Eukaryota</taxon>
        <taxon>Fungi</taxon>
        <taxon>Fungi incertae sedis</taxon>
        <taxon>Mucoromycota</taxon>
        <taxon>Mucoromycotina</taxon>
        <taxon>Mucoromycetes</taxon>
        <taxon>Mucorales</taxon>
        <taxon>Cunninghamellaceae</taxon>
        <taxon>Absidia</taxon>
    </lineage>
</organism>
<feature type="transmembrane region" description="Helical" evidence="6">
    <location>
        <begin position="980"/>
        <end position="1001"/>
    </location>
</feature>
<keyword evidence="10" id="KW-1185">Reference proteome</keyword>
<keyword evidence="3 6" id="KW-1133">Transmembrane helix</keyword>
<feature type="transmembrane region" description="Helical" evidence="6">
    <location>
        <begin position="946"/>
        <end position="968"/>
    </location>
</feature>
<dbReference type="PANTHER" id="PTHR47804">
    <property type="entry name" value="60S RIBOSOMAL PROTEIN L19"/>
    <property type="match status" value="1"/>
</dbReference>
<feature type="domain" description="DUF2421" evidence="7">
    <location>
        <begin position="1070"/>
        <end position="1301"/>
    </location>
</feature>
<proteinExistence type="predicted"/>
<gene>
    <name evidence="9" type="ORF">BCR42DRAFT_452288</name>
</gene>
<evidence type="ECO:0000256" key="2">
    <source>
        <dbReference type="ARBA" id="ARBA00022692"/>
    </source>
</evidence>
<dbReference type="PANTHER" id="PTHR47804:SF1">
    <property type="entry name" value="DUF2421 DOMAIN-CONTAINING PROTEIN"/>
    <property type="match status" value="1"/>
</dbReference>
<evidence type="ECO:0000256" key="4">
    <source>
        <dbReference type="ARBA" id="ARBA00023136"/>
    </source>
</evidence>
<evidence type="ECO:0000259" key="8">
    <source>
        <dbReference type="Pfam" id="PF13515"/>
    </source>
</evidence>
<dbReference type="STRING" id="90262.A0A1X2IDD6"/>
<accession>A0A1X2IDD6</accession>
<dbReference type="EMBL" id="MCGE01000014">
    <property type="protein sequence ID" value="ORZ14526.1"/>
    <property type="molecule type" value="Genomic_DNA"/>
</dbReference>
<feature type="region of interest" description="Disordered" evidence="5">
    <location>
        <begin position="216"/>
        <end position="235"/>
    </location>
</feature>
<protein>
    <submittedName>
        <fullName evidence="9">Uncharacterized protein</fullName>
    </submittedName>
</protein>
<feature type="region of interest" description="Disordered" evidence="5">
    <location>
        <begin position="164"/>
        <end position="194"/>
    </location>
</feature>
<dbReference type="InterPro" id="IPR052430">
    <property type="entry name" value="IVT-Associated"/>
</dbReference>
<feature type="domain" description="Integral membrane bound transporter" evidence="8">
    <location>
        <begin position="936"/>
        <end position="1063"/>
    </location>
</feature>
<comment type="subcellular location">
    <subcellularLocation>
        <location evidence="1">Membrane</location>
        <topology evidence="1">Multi-pass membrane protein</topology>
    </subcellularLocation>
</comment>
<dbReference type="Pfam" id="PF10334">
    <property type="entry name" value="BRE4"/>
    <property type="match status" value="1"/>
</dbReference>
<keyword evidence="4 6" id="KW-0472">Membrane</keyword>
<evidence type="ECO:0000313" key="9">
    <source>
        <dbReference type="EMBL" id="ORZ14526.1"/>
    </source>
</evidence>
<dbReference type="InterPro" id="IPR049453">
    <property type="entry name" value="Memb_transporter_dom"/>
</dbReference>
<keyword evidence="2 6" id="KW-0812">Transmembrane</keyword>
<feature type="transmembrane region" description="Helical" evidence="6">
    <location>
        <begin position="283"/>
        <end position="307"/>
    </location>
</feature>
<dbReference type="Pfam" id="PF13515">
    <property type="entry name" value="FUSC_2"/>
    <property type="match status" value="1"/>
</dbReference>
<feature type="compositionally biased region" description="Polar residues" evidence="5">
    <location>
        <begin position="68"/>
        <end position="85"/>
    </location>
</feature>
<dbReference type="Proteomes" id="UP000193560">
    <property type="component" value="Unassembled WGS sequence"/>
</dbReference>
<evidence type="ECO:0000256" key="3">
    <source>
        <dbReference type="ARBA" id="ARBA00022989"/>
    </source>
</evidence>
<feature type="transmembrane region" description="Helical" evidence="6">
    <location>
        <begin position="336"/>
        <end position="356"/>
    </location>
</feature>
<feature type="transmembrane region" description="Helical" evidence="6">
    <location>
        <begin position="915"/>
        <end position="934"/>
    </location>
</feature>
<sequence>MVEDTLGRQRLYKSPLVYGCTVYSAFECVACFISRFHSLMNSPQDQGRRPRNAAPIPLPPNSQHHHQQSSVAIHSPRSSYYSDANHSFGGNGGGGTANNRQASEVRPLSPSGCSEIEVVLDDGTLQRRTVSLSTTFDSRYHDISDPPLPPLGQRDRLDYRSYQHHQPEDTDNMHVQPSRLDMPESERPLLSGQYHKPSYHSIKQSAHYDYTQDNLDDSDSDDIFAPDQNSSSMQQQRYKHKAKSSNGIYHVVDHDETSCWKTRLSDLLYRTGKRMTLTPQQRAVLKCSFAYFVGSLFTFVPALNGLIGNNRVSSHLVATATVFFNPAKTLGGMVEAAAYGWGYTLFALSICLGSMATTDYFIDQKLTLIAHLLSLLFWLAGATFIVSFLKAHWNKPPVATASSLCFIIIFIVVVREGSANRGDFDPTRIQQITSAVATGTLVTVTSCILFWPTSATKKLQNDLETTMTSYKVLLKLLTKTFLLDDDLPEFKANSVLQSAIESHRASFTSLQKSLKEAKLERLWNRQIRGCSEEYDQIVKSMQRLSQHVGGLRSSCGIQFNYINNKDQQQDSIPHNTSAQISDHVMTPSSTAGQRYQPSDHAQSPVIASDAWSIRPGYRRRQLETEMKRQRSAALTASYATAPFSMDKESIDISSRLGSPNMGADCTSEFGTEFLQSEAPSPLIDQFSMNNNNTTTTANMNKNEFTNDVSLINYIQTIRQPLKSLAYTCKRTIFHLQLQLSAHPAAHTPRMKNMSPDFSVLKANLVKAIDLFEISQRHAIHRVQPQQQQQQQQQQRMDHDCPLSTMPGEDIFLVYFFVFNMIEFAQELITLVEASERLAVAHSKKLTWWQYCFGSWSKKETGSSKVNKKSSFQGFTPNERNTVNTLHTPLATTHWRRFFIRVWMLFSLFKLQKMRYAIKATVATILLATPAFLSSTSQFFRTWRMEWALITLMVVMTPTVGGTNLVAIYRIFSTMLGCFSAMFFYMIFPANMYALAVLTWLFSIPNFWLILHHKHGKFGQFTLLAYNLVMLNKYNDRETNNVAVWLLAIQRCMAILVGVVIGLIATAYIWPYEARVELRKGLSDFLLQLSWLYQKQVSLSSSSSPLSFLGKKANMPDHQHQQQVDLVLHSGYGFMELELGLQRTLIDLQALLAQTPNEPRLKGAFPVSTYRDILASCQNIVDKFMSIRTVMLKEVWMADVQQTFVLPANRERREMVGNVLLYFYLLASALRLKTPLPPYLPPARTAWQALIQRLRRDASSLSKITTNGYACDDKSVEKDQVYMIYFAYVIMMEDIIRELDKLGENMTLLFGTLVPEDQWRHLFEDWSSLEQGMPRKNGLSITGLDH</sequence>
<evidence type="ECO:0000256" key="1">
    <source>
        <dbReference type="ARBA" id="ARBA00004141"/>
    </source>
</evidence>
<feature type="transmembrane region" description="Helical" evidence="6">
    <location>
        <begin position="368"/>
        <end position="391"/>
    </location>
</feature>
<evidence type="ECO:0000313" key="10">
    <source>
        <dbReference type="Proteomes" id="UP000193560"/>
    </source>
</evidence>
<dbReference type="GO" id="GO:0016020">
    <property type="term" value="C:membrane"/>
    <property type="evidence" value="ECO:0007669"/>
    <property type="project" value="UniProtKB-SubCell"/>
</dbReference>
<feature type="region of interest" description="Disordered" evidence="5">
    <location>
        <begin position="42"/>
        <end position="110"/>
    </location>
</feature>
<evidence type="ECO:0000259" key="7">
    <source>
        <dbReference type="Pfam" id="PF10334"/>
    </source>
</evidence>
<reference evidence="9 10" key="1">
    <citation type="submission" date="2016-07" db="EMBL/GenBank/DDBJ databases">
        <title>Pervasive Adenine N6-methylation of Active Genes in Fungi.</title>
        <authorList>
            <consortium name="DOE Joint Genome Institute"/>
            <person name="Mondo S.J."/>
            <person name="Dannebaum R.O."/>
            <person name="Kuo R.C."/>
            <person name="Labutti K."/>
            <person name="Haridas S."/>
            <person name="Kuo A."/>
            <person name="Salamov A."/>
            <person name="Ahrendt S.R."/>
            <person name="Lipzen A."/>
            <person name="Sullivan W."/>
            <person name="Andreopoulos W.B."/>
            <person name="Clum A."/>
            <person name="Lindquist E."/>
            <person name="Daum C."/>
            <person name="Ramamoorthy G.K."/>
            <person name="Gryganskyi A."/>
            <person name="Culley D."/>
            <person name="Magnuson J.K."/>
            <person name="James T.Y."/>
            <person name="O'Malley M.A."/>
            <person name="Stajich J.E."/>
            <person name="Spatafora J.W."/>
            <person name="Visel A."/>
            <person name="Grigoriev I.V."/>
        </authorList>
    </citation>
    <scope>NUCLEOTIDE SEQUENCE [LARGE SCALE GENOMIC DNA]</scope>
    <source>
        <strain evidence="9 10">NRRL 1336</strain>
    </source>
</reference>
<feature type="transmembrane region" description="Helical" evidence="6">
    <location>
        <begin position="397"/>
        <end position="414"/>
    </location>
</feature>
<comment type="caution">
    <text evidence="9">The sequence shown here is derived from an EMBL/GenBank/DDBJ whole genome shotgun (WGS) entry which is preliminary data.</text>
</comment>
<dbReference type="OrthoDB" id="68611at2759"/>
<feature type="transmembrane region" description="Helical" evidence="6">
    <location>
        <begin position="1041"/>
        <end position="1069"/>
    </location>
</feature>